<name>A0A166IAI0_9AGAM</name>
<evidence type="ECO:0000313" key="8">
    <source>
        <dbReference type="Proteomes" id="UP000076798"/>
    </source>
</evidence>
<dbReference type="Gene3D" id="3.30.70.330">
    <property type="match status" value="2"/>
</dbReference>
<feature type="compositionally biased region" description="Polar residues" evidence="5">
    <location>
        <begin position="512"/>
        <end position="530"/>
    </location>
</feature>
<comment type="similarity">
    <text evidence="1">Belongs to the polyadenylate-binding protein type-1 family.</text>
</comment>
<evidence type="ECO:0000256" key="2">
    <source>
        <dbReference type="ARBA" id="ARBA00022737"/>
    </source>
</evidence>
<protein>
    <recommendedName>
        <fullName evidence="6">RRM domain-containing protein</fullName>
    </recommendedName>
</protein>
<organism evidence="7 8">
    <name type="scientific">Sistotremastrum suecicum HHB10207 ss-3</name>
    <dbReference type="NCBI Taxonomy" id="1314776"/>
    <lineage>
        <taxon>Eukaryota</taxon>
        <taxon>Fungi</taxon>
        <taxon>Dikarya</taxon>
        <taxon>Basidiomycota</taxon>
        <taxon>Agaricomycotina</taxon>
        <taxon>Agaricomycetes</taxon>
        <taxon>Sistotremastrales</taxon>
        <taxon>Sistotremastraceae</taxon>
        <taxon>Sistotremastrum</taxon>
    </lineage>
</organism>
<dbReference type="STRING" id="1314776.A0A166IAI0"/>
<dbReference type="OrthoDB" id="6159137at2759"/>
<dbReference type="Gene3D" id="1.10.1900.10">
    <property type="entry name" value="c-terminal domain of poly(a) binding protein"/>
    <property type="match status" value="2"/>
</dbReference>
<keyword evidence="2" id="KW-0677">Repeat</keyword>
<evidence type="ECO:0000313" key="7">
    <source>
        <dbReference type="EMBL" id="KZT43564.1"/>
    </source>
</evidence>
<proteinExistence type="inferred from homology"/>
<dbReference type="InterPro" id="IPR002004">
    <property type="entry name" value="PABP_HYD_C"/>
</dbReference>
<dbReference type="SUPFAM" id="SSF63570">
    <property type="entry name" value="PABC (PABP) domain"/>
    <property type="match status" value="1"/>
</dbReference>
<reference evidence="7 8" key="1">
    <citation type="journal article" date="2016" name="Mol. Biol. Evol.">
        <title>Comparative Genomics of Early-Diverging Mushroom-Forming Fungi Provides Insights into the Origins of Lignocellulose Decay Capabilities.</title>
        <authorList>
            <person name="Nagy L.G."/>
            <person name="Riley R."/>
            <person name="Tritt A."/>
            <person name="Adam C."/>
            <person name="Daum C."/>
            <person name="Floudas D."/>
            <person name="Sun H."/>
            <person name="Yadav J.S."/>
            <person name="Pangilinan J."/>
            <person name="Larsson K.H."/>
            <person name="Matsuura K."/>
            <person name="Barry K."/>
            <person name="Labutti K."/>
            <person name="Kuo R."/>
            <person name="Ohm R.A."/>
            <person name="Bhattacharya S.S."/>
            <person name="Shirouzu T."/>
            <person name="Yoshinaga Y."/>
            <person name="Martin F.M."/>
            <person name="Grigoriev I.V."/>
            <person name="Hibbett D.S."/>
        </authorList>
    </citation>
    <scope>NUCLEOTIDE SEQUENCE [LARGE SCALE GENOMIC DNA]</scope>
    <source>
        <strain evidence="7 8">HHB10207 ss-3</strain>
    </source>
</reference>
<accession>A0A166IAI0</accession>
<dbReference type="GO" id="GO:0003723">
    <property type="term" value="F:RNA binding"/>
    <property type="evidence" value="ECO:0007669"/>
    <property type="project" value="UniProtKB-UniRule"/>
</dbReference>
<keyword evidence="8" id="KW-1185">Reference proteome</keyword>
<feature type="region of interest" description="Disordered" evidence="5">
    <location>
        <begin position="370"/>
        <end position="421"/>
    </location>
</feature>
<feature type="compositionally biased region" description="Polar residues" evidence="5">
    <location>
        <begin position="683"/>
        <end position="692"/>
    </location>
</feature>
<dbReference type="Pfam" id="PF00076">
    <property type="entry name" value="RRM_1"/>
    <property type="match status" value="2"/>
</dbReference>
<keyword evidence="3 4" id="KW-0694">RNA-binding</keyword>
<evidence type="ECO:0000259" key="6">
    <source>
        <dbReference type="PROSITE" id="PS50102"/>
    </source>
</evidence>
<dbReference type="Proteomes" id="UP000076798">
    <property type="component" value="Unassembled WGS sequence"/>
</dbReference>
<feature type="region of interest" description="Disordered" evidence="5">
    <location>
        <begin position="670"/>
        <end position="692"/>
    </location>
</feature>
<dbReference type="PANTHER" id="PTHR24012">
    <property type="entry name" value="RNA BINDING PROTEIN"/>
    <property type="match status" value="1"/>
</dbReference>
<evidence type="ECO:0000256" key="4">
    <source>
        <dbReference type="PROSITE-ProRule" id="PRU00176"/>
    </source>
</evidence>
<dbReference type="InterPro" id="IPR036053">
    <property type="entry name" value="PABP-dom"/>
</dbReference>
<evidence type="ECO:0000256" key="1">
    <source>
        <dbReference type="ARBA" id="ARBA00008557"/>
    </source>
</evidence>
<sequence length="812" mass="86202">MAASYGSPPLVPMSPTMQMPAPVPQYMGPLPHPYLQEPVLYLAPLPPHVTDHDLARALEHCIPFRPSLHTDPSGRSVGGTIEFKHLQTAEKAIATLQGRPIPFLNPPVLLSLSPFPITNPPTPLPPPIAQPRLIKHLPPGFTDAALFDLFRPYGSLASAKTQVGFGKDTAIVEFWHEEEARAAEEALHCAEVGGQNIAVTVYHQRRTSGNMGEFSPTAPAFVPSGLPYTYSPQTPPRQFGYPIPGTASPPGFMHGPGQQVQLAPLVGPGANSHSGLIDPCNLFCKNLDPEIDSNGLFTHFRQFGQIVSARVMRNDNGQSRGFGFVSYQTPEQAANALRAMNGVVLGSKQIIVRLHEPKQLRQEKLAQRFAGHNGHPRSGSGATSPTLSDGTESLVGWPSPAGHAHPGMSGAPERQRKNSESYLHAALSGNWNSPMRYDELAALSPVVRKEVLTGELSRRVKNLEGVAVAGPDVESVVQSLLGLSLTEVVDGIQDTTKLTEQVKAVKDRLAAPSQSSEASLSNSPAPSQDSALMDSKLLDATASAPEHPSTPLSLSVSLSSPPRTSSPSGSVAPTSEKERLIAAVSKLEPAKAVEITDLLMSLTKRERALCLFSTEVLKQKVAEAKEVVELVAAGDEGDDTTATAMPTPITPHAKKASISSVLSPHTPVEAADAPVSADVPSRPATTAGVTSSPTYTLTSLARLPASEIIKIATSSPNTTGLPLPKSDPTVVKETDEFIDSLKGQTSSQQKQAVGEKLFKFVKSSGFGKTAGKITIQLLDSEDLRALAHLLNSYPSVLKEKITVFAQGGTPSK</sequence>
<dbReference type="InterPro" id="IPR012677">
    <property type="entry name" value="Nucleotide-bd_a/b_plait_sf"/>
</dbReference>
<dbReference type="InterPro" id="IPR000504">
    <property type="entry name" value="RRM_dom"/>
</dbReference>
<dbReference type="AlphaFoldDB" id="A0A166IAI0"/>
<dbReference type="InterPro" id="IPR035979">
    <property type="entry name" value="RBD_domain_sf"/>
</dbReference>
<feature type="domain" description="RRM" evidence="6">
    <location>
        <begin position="130"/>
        <end position="204"/>
    </location>
</feature>
<evidence type="ECO:0000256" key="3">
    <source>
        <dbReference type="ARBA" id="ARBA00022884"/>
    </source>
</evidence>
<feature type="compositionally biased region" description="Polar residues" evidence="5">
    <location>
        <begin position="380"/>
        <end position="391"/>
    </location>
</feature>
<dbReference type="CDD" id="cd00590">
    <property type="entry name" value="RRM_SF"/>
    <property type="match status" value="1"/>
</dbReference>
<dbReference type="SMART" id="SM00360">
    <property type="entry name" value="RRM"/>
    <property type="match status" value="3"/>
</dbReference>
<feature type="domain" description="RRM" evidence="6">
    <location>
        <begin position="280"/>
        <end position="357"/>
    </location>
</feature>
<dbReference type="PROSITE" id="PS50102">
    <property type="entry name" value="RRM"/>
    <property type="match status" value="2"/>
</dbReference>
<gene>
    <name evidence="7" type="ORF">SISSUDRAFT_1112033</name>
</gene>
<feature type="region of interest" description="Disordered" evidence="5">
    <location>
        <begin position="509"/>
        <end position="577"/>
    </location>
</feature>
<dbReference type="SUPFAM" id="SSF54928">
    <property type="entry name" value="RNA-binding domain, RBD"/>
    <property type="match status" value="2"/>
</dbReference>
<dbReference type="Pfam" id="PF00658">
    <property type="entry name" value="MLLE"/>
    <property type="match status" value="1"/>
</dbReference>
<dbReference type="EMBL" id="KV428007">
    <property type="protein sequence ID" value="KZT43564.1"/>
    <property type="molecule type" value="Genomic_DNA"/>
</dbReference>
<evidence type="ECO:0000256" key="5">
    <source>
        <dbReference type="SAM" id="MobiDB-lite"/>
    </source>
</evidence>
<feature type="compositionally biased region" description="Low complexity" evidence="5">
    <location>
        <begin position="549"/>
        <end position="571"/>
    </location>
</feature>